<dbReference type="PRINTS" id="PR00099">
    <property type="entry name" value="CPSGATASE"/>
</dbReference>
<feature type="active site" evidence="11">
    <location>
        <position position="357"/>
    </location>
</feature>
<dbReference type="UniPathway" id="UPA00068">
    <property type="reaction ID" value="UER00171"/>
</dbReference>
<dbReference type="PRINTS" id="PR00096">
    <property type="entry name" value="GATASE"/>
</dbReference>
<dbReference type="InterPro" id="IPR050472">
    <property type="entry name" value="Anth_synth/Amidotransfase"/>
</dbReference>
<feature type="active site" evidence="11">
    <location>
        <position position="359"/>
    </location>
</feature>
<feature type="binding site" evidence="11">
    <location>
        <position position="245"/>
    </location>
    <ligand>
        <name>L-glutamine</name>
        <dbReference type="ChEBI" id="CHEBI:58359"/>
    </ligand>
</feature>
<accession>H8KSY3</accession>
<dbReference type="NCBIfam" id="TIGR01368">
    <property type="entry name" value="CPSaseIIsmall"/>
    <property type="match status" value="1"/>
</dbReference>
<name>H8KSY3_SOLCM</name>
<comment type="pathway">
    <text evidence="2 11">Amino-acid biosynthesis; L-arginine biosynthesis; carbamoyl phosphate from bicarbonate: step 1/1.</text>
</comment>
<dbReference type="InterPro" id="IPR006274">
    <property type="entry name" value="CarbamoylP_synth_ssu"/>
</dbReference>
<evidence type="ECO:0000256" key="2">
    <source>
        <dbReference type="ARBA" id="ARBA00005077"/>
    </source>
</evidence>
<evidence type="ECO:0000313" key="14">
    <source>
        <dbReference type="Proteomes" id="UP000007590"/>
    </source>
</evidence>
<sequence length="379" mass="42194">MQAKVPDFFYLCNLMSTFEKIPAVLLLEDGTVFHGKAAGKIGTTTGEICFNTGMTGYQEIFTDPSYYRQIMVTTNAHIGNYGISDEEVESGSVKIAGLVCKNFTSNYSRKMADESIQEYYLNENVVAICDVDTRQLVRHIRDKGAMNGIISSETLDLDELKKKLSEVPSMAGLELSSEVSTREPYFYGNPEATHRVAVLDLGVKKNILRNFDERDVYCKVFPAKTTFEEMEQWNPQGYFISNGPGDPGAMPYGVDTVKKIVAAEKPMFGICLGHQMLAQANGISTYKMKNGHRGLNHPVKNIIKNHCEVTSQNHGFAVNPDEVKASDKVEITHINLNDGTIEGIRVKGKNAFSVQYHPESSPGPHDSRYLFDDFIAMLK</sequence>
<evidence type="ECO:0000256" key="4">
    <source>
        <dbReference type="ARBA" id="ARBA00022598"/>
    </source>
</evidence>
<dbReference type="SUPFAM" id="SSF52317">
    <property type="entry name" value="Class I glutamine amidotransferase-like"/>
    <property type="match status" value="1"/>
</dbReference>
<dbReference type="GO" id="GO:0004359">
    <property type="term" value="F:glutaminase activity"/>
    <property type="evidence" value="ECO:0007669"/>
    <property type="project" value="RHEA"/>
</dbReference>
<feature type="binding site" evidence="11">
    <location>
        <position position="316"/>
    </location>
    <ligand>
        <name>L-glutamine</name>
        <dbReference type="ChEBI" id="CHEBI:58359"/>
    </ligand>
</feature>
<dbReference type="GO" id="GO:0006207">
    <property type="term" value="P:'de novo' pyrimidine nucleobase biosynthetic process"/>
    <property type="evidence" value="ECO:0007669"/>
    <property type="project" value="InterPro"/>
</dbReference>
<feature type="active site" description="Nucleophile" evidence="11">
    <location>
        <position position="271"/>
    </location>
</feature>
<keyword evidence="11" id="KW-0028">Amino-acid biosynthesis</keyword>
<dbReference type="Pfam" id="PF00988">
    <property type="entry name" value="CPSase_sm_chain"/>
    <property type="match status" value="1"/>
</dbReference>
<comment type="function">
    <text evidence="11">Small subunit of the glutamine-dependent carbamoyl phosphate synthetase (CPSase). CPSase catalyzes the formation of carbamoyl phosphate from the ammonia moiety of glutamine, carbonate, and phosphate donated by ATP, constituting the first step of 2 biosynthetic pathways, one leading to arginine and/or urea and the other to pyrimidine nucleotides. The small subunit (glutamine amidotransferase) binds and cleaves glutamine to supply the large subunit with the substrate ammonia.</text>
</comment>
<evidence type="ECO:0000256" key="6">
    <source>
        <dbReference type="ARBA" id="ARBA00022840"/>
    </source>
</evidence>
<protein>
    <recommendedName>
        <fullName evidence="11">Carbamoyl phosphate synthase small chain</fullName>
        <ecNumber evidence="11">6.3.5.5</ecNumber>
    </recommendedName>
    <alternativeName>
        <fullName evidence="11">Carbamoyl phosphate synthetase glutamine chain</fullName>
    </alternativeName>
</protein>
<evidence type="ECO:0000313" key="13">
    <source>
        <dbReference type="EMBL" id="AFD05443.1"/>
    </source>
</evidence>
<dbReference type="Gene3D" id="3.50.30.20">
    <property type="entry name" value="Carbamoyl-phosphate synthase small subunit, N-terminal domain"/>
    <property type="match status" value="1"/>
</dbReference>
<keyword evidence="5 11" id="KW-0547">Nucleotide-binding</keyword>
<evidence type="ECO:0000256" key="8">
    <source>
        <dbReference type="ARBA" id="ARBA00022975"/>
    </source>
</evidence>
<dbReference type="Gene3D" id="3.40.50.880">
    <property type="match status" value="1"/>
</dbReference>
<feature type="binding site" evidence="11">
    <location>
        <position position="313"/>
    </location>
    <ligand>
        <name>L-glutamine</name>
        <dbReference type="ChEBI" id="CHEBI:58359"/>
    </ligand>
</feature>
<dbReference type="GO" id="GO:0004088">
    <property type="term" value="F:carbamoyl-phosphate synthase (glutamine-hydrolyzing) activity"/>
    <property type="evidence" value="ECO:0007669"/>
    <property type="project" value="UniProtKB-UniRule"/>
</dbReference>
<evidence type="ECO:0000256" key="7">
    <source>
        <dbReference type="ARBA" id="ARBA00022962"/>
    </source>
</evidence>
<dbReference type="InterPro" id="IPR035686">
    <property type="entry name" value="CPSase_GATase1"/>
</dbReference>
<organism evidence="13 14">
    <name type="scientific">Solitalea canadensis (strain ATCC 29591 / DSM 3403 / JCM 21819 / LMG 8368 / NBRC 15130 / NCIMB 12057 / USAM 9D)</name>
    <name type="common">Flexibacter canadensis</name>
    <dbReference type="NCBI Taxonomy" id="929556"/>
    <lineage>
        <taxon>Bacteria</taxon>
        <taxon>Pseudomonadati</taxon>
        <taxon>Bacteroidota</taxon>
        <taxon>Sphingobacteriia</taxon>
        <taxon>Sphingobacteriales</taxon>
        <taxon>Sphingobacteriaceae</taxon>
        <taxon>Solitalea</taxon>
    </lineage>
</organism>
<dbReference type="GO" id="GO:0005524">
    <property type="term" value="F:ATP binding"/>
    <property type="evidence" value="ECO:0007669"/>
    <property type="project" value="UniProtKB-UniRule"/>
</dbReference>
<gene>
    <name evidence="11" type="primary">carA</name>
    <name evidence="13" type="ordered locus">Solca_0300</name>
</gene>
<dbReference type="SUPFAM" id="SSF52021">
    <property type="entry name" value="Carbamoyl phosphate synthetase, small subunit N-terminal domain"/>
    <property type="match status" value="1"/>
</dbReference>
<dbReference type="Proteomes" id="UP000007590">
    <property type="component" value="Chromosome"/>
</dbReference>
<dbReference type="FunFam" id="3.50.30.20:FF:000001">
    <property type="entry name" value="Carbamoyl-phosphate synthase small chain"/>
    <property type="match status" value="1"/>
</dbReference>
<dbReference type="InterPro" id="IPR029062">
    <property type="entry name" value="Class_I_gatase-like"/>
</dbReference>
<dbReference type="STRING" id="929556.Solca_0300"/>
<dbReference type="InterPro" id="IPR017926">
    <property type="entry name" value="GATASE"/>
</dbReference>
<comment type="subunit">
    <text evidence="11">Composed of two chains; the small (or glutamine) chain promotes the hydrolysis of glutamine to ammonia, which is used by the large (or ammonia) chain to synthesize carbamoyl phosphate. Tetramer of heterodimers (alpha,beta)4.</text>
</comment>
<dbReference type="GO" id="GO:0006541">
    <property type="term" value="P:glutamine metabolic process"/>
    <property type="evidence" value="ECO:0007669"/>
    <property type="project" value="InterPro"/>
</dbReference>
<comment type="similarity">
    <text evidence="3 11">Belongs to the CarA family.</text>
</comment>
<dbReference type="GO" id="GO:0044205">
    <property type="term" value="P:'de novo' UMP biosynthetic process"/>
    <property type="evidence" value="ECO:0007669"/>
    <property type="project" value="UniProtKB-UniRule"/>
</dbReference>
<proteinExistence type="inferred from homology"/>
<feature type="binding site" evidence="11">
    <location>
        <position position="243"/>
    </location>
    <ligand>
        <name>L-glutamine</name>
        <dbReference type="ChEBI" id="CHEBI:58359"/>
    </ligand>
</feature>
<evidence type="ECO:0000256" key="1">
    <source>
        <dbReference type="ARBA" id="ARBA00004812"/>
    </source>
</evidence>
<keyword evidence="7 11" id="KW-0315">Glutamine amidotransferase</keyword>
<dbReference type="HAMAP" id="MF_01209">
    <property type="entry name" value="CPSase_S_chain"/>
    <property type="match status" value="1"/>
</dbReference>
<evidence type="ECO:0000259" key="12">
    <source>
        <dbReference type="SMART" id="SM01097"/>
    </source>
</evidence>
<feature type="binding site" evidence="11">
    <location>
        <position position="65"/>
    </location>
    <ligand>
        <name>L-glutamine</name>
        <dbReference type="ChEBI" id="CHEBI:58359"/>
    </ligand>
</feature>
<dbReference type="EC" id="6.3.5.5" evidence="11"/>
<reference evidence="13" key="1">
    <citation type="submission" date="2012-02" db="EMBL/GenBank/DDBJ databases">
        <title>The complete genome of Solitalea canadensis DSM 3403.</title>
        <authorList>
            <consortium name="US DOE Joint Genome Institute (JGI-PGF)"/>
            <person name="Lucas S."/>
            <person name="Copeland A."/>
            <person name="Lapidus A."/>
            <person name="Glavina del Rio T."/>
            <person name="Dalin E."/>
            <person name="Tice H."/>
            <person name="Bruce D."/>
            <person name="Goodwin L."/>
            <person name="Pitluck S."/>
            <person name="Peters L."/>
            <person name="Ovchinnikova G."/>
            <person name="Lu M."/>
            <person name="Kyrpides N."/>
            <person name="Mavromatis K."/>
            <person name="Ivanova N."/>
            <person name="Brettin T."/>
            <person name="Detter J.C."/>
            <person name="Han C."/>
            <person name="Larimer F."/>
            <person name="Land M."/>
            <person name="Hauser L."/>
            <person name="Markowitz V."/>
            <person name="Cheng J.-F."/>
            <person name="Hugenholtz P."/>
            <person name="Woyke T."/>
            <person name="Wu D."/>
            <person name="Spring S."/>
            <person name="Schroeder M."/>
            <person name="Kopitz M."/>
            <person name="Brambilla E."/>
            <person name="Klenk H.-P."/>
            <person name="Eisen J.A."/>
        </authorList>
    </citation>
    <scope>NUCLEOTIDE SEQUENCE</scope>
    <source>
        <strain evidence="13">DSM 3403</strain>
    </source>
</reference>
<feature type="binding site" evidence="11">
    <location>
        <position position="272"/>
    </location>
    <ligand>
        <name>L-glutamine</name>
        <dbReference type="ChEBI" id="CHEBI:58359"/>
    </ligand>
</feature>
<dbReference type="HOGENOM" id="CLU_035901_2_1_10"/>
<feature type="binding site" evidence="11">
    <location>
        <position position="275"/>
    </location>
    <ligand>
        <name>L-glutamine</name>
        <dbReference type="ChEBI" id="CHEBI:58359"/>
    </ligand>
</feature>
<dbReference type="Pfam" id="PF00117">
    <property type="entry name" value="GATase"/>
    <property type="match status" value="1"/>
</dbReference>
<dbReference type="SMART" id="SM01097">
    <property type="entry name" value="CPSase_sm_chain"/>
    <property type="match status" value="1"/>
</dbReference>
<dbReference type="KEGG" id="scn:Solca_0300"/>
<feature type="binding site" evidence="11">
    <location>
        <position position="315"/>
    </location>
    <ligand>
        <name>L-glutamine</name>
        <dbReference type="ChEBI" id="CHEBI:58359"/>
    </ligand>
</feature>
<dbReference type="NCBIfam" id="NF009475">
    <property type="entry name" value="PRK12838.1"/>
    <property type="match status" value="1"/>
</dbReference>
<evidence type="ECO:0000256" key="5">
    <source>
        <dbReference type="ARBA" id="ARBA00022741"/>
    </source>
</evidence>
<comment type="catalytic activity">
    <reaction evidence="10 11">
        <text>L-glutamine + H2O = L-glutamate + NH4(+)</text>
        <dbReference type="Rhea" id="RHEA:15889"/>
        <dbReference type="ChEBI" id="CHEBI:15377"/>
        <dbReference type="ChEBI" id="CHEBI:28938"/>
        <dbReference type="ChEBI" id="CHEBI:29985"/>
        <dbReference type="ChEBI" id="CHEBI:58359"/>
    </reaction>
</comment>
<evidence type="ECO:0000256" key="11">
    <source>
        <dbReference type="HAMAP-Rule" id="MF_01209"/>
    </source>
</evidence>
<evidence type="ECO:0000256" key="9">
    <source>
        <dbReference type="ARBA" id="ARBA00048816"/>
    </source>
</evidence>
<dbReference type="InterPro" id="IPR002474">
    <property type="entry name" value="CarbamoylP_synth_ssu_N"/>
</dbReference>
<dbReference type="CDD" id="cd01744">
    <property type="entry name" value="GATase1_CPSase"/>
    <property type="match status" value="1"/>
</dbReference>
<dbReference type="AlphaFoldDB" id="H8KSY3"/>
<evidence type="ECO:0000256" key="10">
    <source>
        <dbReference type="ARBA" id="ARBA00049285"/>
    </source>
</evidence>
<dbReference type="PANTHER" id="PTHR43418:SF7">
    <property type="entry name" value="CARBAMOYL-PHOSPHATE SYNTHASE SMALL CHAIN"/>
    <property type="match status" value="1"/>
</dbReference>
<dbReference type="EMBL" id="CP003349">
    <property type="protein sequence ID" value="AFD05443.1"/>
    <property type="molecule type" value="Genomic_DNA"/>
</dbReference>
<dbReference type="PANTHER" id="PTHR43418">
    <property type="entry name" value="MULTIFUNCTIONAL TRYPTOPHAN BIOSYNTHESIS PROTEIN-RELATED"/>
    <property type="match status" value="1"/>
</dbReference>
<keyword evidence="11" id="KW-0055">Arginine biosynthesis</keyword>
<keyword evidence="8 11" id="KW-0665">Pyrimidine biosynthesis</keyword>
<keyword evidence="14" id="KW-1185">Reference proteome</keyword>
<keyword evidence="6 11" id="KW-0067">ATP-binding</keyword>
<dbReference type="PRINTS" id="PR00097">
    <property type="entry name" value="ANTSNTHASEII"/>
</dbReference>
<evidence type="ECO:0000256" key="3">
    <source>
        <dbReference type="ARBA" id="ARBA00007800"/>
    </source>
</evidence>
<dbReference type="eggNOG" id="COG0505">
    <property type="taxonomic scope" value="Bacteria"/>
</dbReference>
<dbReference type="GO" id="GO:0006526">
    <property type="term" value="P:L-arginine biosynthetic process"/>
    <property type="evidence" value="ECO:0007669"/>
    <property type="project" value="UniProtKB-UniRule"/>
</dbReference>
<comment type="catalytic activity">
    <reaction evidence="9 11">
        <text>hydrogencarbonate + L-glutamine + 2 ATP + H2O = carbamoyl phosphate + L-glutamate + 2 ADP + phosphate + 2 H(+)</text>
        <dbReference type="Rhea" id="RHEA:18633"/>
        <dbReference type="ChEBI" id="CHEBI:15377"/>
        <dbReference type="ChEBI" id="CHEBI:15378"/>
        <dbReference type="ChEBI" id="CHEBI:17544"/>
        <dbReference type="ChEBI" id="CHEBI:29985"/>
        <dbReference type="ChEBI" id="CHEBI:30616"/>
        <dbReference type="ChEBI" id="CHEBI:43474"/>
        <dbReference type="ChEBI" id="CHEBI:58228"/>
        <dbReference type="ChEBI" id="CHEBI:58359"/>
        <dbReference type="ChEBI" id="CHEBI:456216"/>
        <dbReference type="EC" id="6.3.5.5"/>
    </reaction>
</comment>
<comment type="pathway">
    <text evidence="1 11">Pyrimidine metabolism; UMP biosynthesis via de novo pathway; (S)-dihydroorotate from bicarbonate: step 1/3.</text>
</comment>
<dbReference type="UniPathway" id="UPA00070">
    <property type="reaction ID" value="UER00115"/>
</dbReference>
<feature type="domain" description="Carbamoyl-phosphate synthase small subunit N-terminal" evidence="12">
    <location>
        <begin position="21"/>
        <end position="151"/>
    </location>
</feature>
<feature type="region of interest" description="CPSase" evidence="11">
    <location>
        <begin position="1"/>
        <end position="194"/>
    </location>
</feature>
<dbReference type="PROSITE" id="PS51273">
    <property type="entry name" value="GATASE_TYPE_1"/>
    <property type="match status" value="1"/>
</dbReference>
<keyword evidence="4 11" id="KW-0436">Ligase</keyword>
<dbReference type="InterPro" id="IPR036480">
    <property type="entry name" value="CarbP_synth_ssu_N_sf"/>
</dbReference>